<proteinExistence type="inferred from homology"/>
<keyword evidence="6" id="KW-1003">Cell membrane</keyword>
<evidence type="ECO:0000256" key="3">
    <source>
        <dbReference type="ARBA" id="ARBA00022692"/>
    </source>
</evidence>
<dbReference type="InterPro" id="IPR045214">
    <property type="entry name" value="Surf1/Surf4"/>
</dbReference>
<dbReference type="PANTHER" id="PTHR23427">
    <property type="entry name" value="SURFEIT LOCUS PROTEIN"/>
    <property type="match status" value="1"/>
</dbReference>
<evidence type="ECO:0000256" key="1">
    <source>
        <dbReference type="ARBA" id="ARBA00004370"/>
    </source>
</evidence>
<reference evidence="7 8" key="1">
    <citation type="submission" date="2024-02" db="EMBL/GenBank/DDBJ databases">
        <title>Identification of pathogenicity and growth-promoting function of Pseudomonas putida variant.</title>
        <authorList>
            <person name="Sun J."/>
        </authorList>
    </citation>
    <scope>NUCLEOTIDE SEQUENCE [LARGE SCALE GENOMIC DNA]</scope>
    <source>
        <strain evidence="7 8">A03</strain>
    </source>
</reference>
<dbReference type="InterPro" id="IPR002994">
    <property type="entry name" value="Surf1/Shy1"/>
</dbReference>
<dbReference type="PROSITE" id="PS51257">
    <property type="entry name" value="PROKAR_LIPOPROTEIN"/>
    <property type="match status" value="1"/>
</dbReference>
<comment type="subcellular location">
    <subcellularLocation>
        <location evidence="6">Cell membrane</location>
        <topology evidence="6">Multi-pass membrane protein</topology>
    </subcellularLocation>
    <subcellularLocation>
        <location evidence="1">Membrane</location>
    </subcellularLocation>
</comment>
<comment type="similarity">
    <text evidence="2 6">Belongs to the SURF1 family.</text>
</comment>
<evidence type="ECO:0000256" key="5">
    <source>
        <dbReference type="ARBA" id="ARBA00023136"/>
    </source>
</evidence>
<comment type="caution">
    <text evidence="7">The sequence shown here is derived from an EMBL/GenBank/DDBJ whole genome shotgun (WGS) entry which is preliminary data.</text>
</comment>
<sequence length="247" mass="27738">MKPFRPGLVPTLVVLALLPGLIALGCWQLDRAEQRRALMATYSERQLAAPVMAAQLPQLADPAFYPVHLYGRFDSQHSLLLDNQMRDGKAGVELLQPFHDQASGQWLLVNRGWLPWPDRRVPVQFATPEAAVALEASVYVAPGKAFQLHPDPPGGPWPHLLTVIDAASLWQQLGRDGFGHELRLQAGPASYRLDWPVVAMGPEKHVGYATQWFALATTLVLLYLYFGWHRHPKENRHGHRRHPAERA</sequence>
<dbReference type="PANTHER" id="PTHR23427:SF2">
    <property type="entry name" value="SURFEIT LOCUS PROTEIN 1"/>
    <property type="match status" value="1"/>
</dbReference>
<dbReference type="Proteomes" id="UP001380290">
    <property type="component" value="Unassembled WGS sequence"/>
</dbReference>
<evidence type="ECO:0000256" key="2">
    <source>
        <dbReference type="ARBA" id="ARBA00007165"/>
    </source>
</evidence>
<keyword evidence="8" id="KW-1185">Reference proteome</keyword>
<comment type="caution">
    <text evidence="6">Lacks conserved residue(s) required for the propagation of feature annotation.</text>
</comment>
<keyword evidence="5 6" id="KW-0472">Membrane</keyword>
<dbReference type="PROSITE" id="PS50895">
    <property type="entry name" value="SURF1"/>
    <property type="match status" value="1"/>
</dbReference>
<keyword evidence="4 6" id="KW-1133">Transmembrane helix</keyword>
<keyword evidence="3 6" id="KW-0812">Transmembrane</keyword>
<evidence type="ECO:0000256" key="6">
    <source>
        <dbReference type="RuleBase" id="RU363076"/>
    </source>
</evidence>
<evidence type="ECO:0000256" key="4">
    <source>
        <dbReference type="ARBA" id="ARBA00022989"/>
    </source>
</evidence>
<gene>
    <name evidence="7" type="ORF">V7S98_18610</name>
</gene>
<name>A0ABU8QXA3_9PSED</name>
<organism evidence="7 8">
    <name type="scientific">Pseudomonas farsensis</name>
    <dbReference type="NCBI Taxonomy" id="2745492"/>
    <lineage>
        <taxon>Bacteria</taxon>
        <taxon>Pseudomonadati</taxon>
        <taxon>Pseudomonadota</taxon>
        <taxon>Gammaproteobacteria</taxon>
        <taxon>Pseudomonadales</taxon>
        <taxon>Pseudomonadaceae</taxon>
        <taxon>Pseudomonas</taxon>
    </lineage>
</organism>
<evidence type="ECO:0000313" key="8">
    <source>
        <dbReference type="Proteomes" id="UP001380290"/>
    </source>
</evidence>
<protein>
    <recommendedName>
        <fullName evidence="6">SURF1-like protein</fullName>
    </recommendedName>
</protein>
<feature type="transmembrane region" description="Helical" evidence="6">
    <location>
        <begin position="206"/>
        <end position="226"/>
    </location>
</feature>
<accession>A0ABU8QXA3</accession>
<evidence type="ECO:0000313" key="7">
    <source>
        <dbReference type="EMBL" id="MEJ5865227.1"/>
    </source>
</evidence>
<dbReference type="CDD" id="cd06662">
    <property type="entry name" value="SURF1"/>
    <property type="match status" value="1"/>
</dbReference>
<dbReference type="EMBL" id="JBBHLC010000068">
    <property type="protein sequence ID" value="MEJ5865227.1"/>
    <property type="molecule type" value="Genomic_DNA"/>
</dbReference>
<dbReference type="RefSeq" id="WP_339600192.1">
    <property type="nucleotide sequence ID" value="NZ_JBBHLC010000068.1"/>
</dbReference>
<dbReference type="Pfam" id="PF02104">
    <property type="entry name" value="SURF1"/>
    <property type="match status" value="1"/>
</dbReference>